<proteinExistence type="predicted"/>
<dbReference type="SUPFAM" id="SSF88713">
    <property type="entry name" value="Glycoside hydrolase/deacetylase"/>
    <property type="match status" value="1"/>
</dbReference>
<feature type="signal peptide" evidence="1">
    <location>
        <begin position="1"/>
        <end position="28"/>
    </location>
</feature>
<accession>A0A2K9NVA0</accession>
<dbReference type="InterPro" id="IPR011330">
    <property type="entry name" value="Glyco_hydro/deAcase_b/a-brl"/>
</dbReference>
<name>A0A2K9NVA0_BACTC</name>
<dbReference type="InterPro" id="IPR002509">
    <property type="entry name" value="NODB_dom"/>
</dbReference>
<protein>
    <recommendedName>
        <fullName evidence="2">NodB homology domain-containing protein</fullName>
    </recommendedName>
</protein>
<dbReference type="AlphaFoldDB" id="A0A2K9NVA0"/>
<keyword evidence="4" id="KW-1185">Reference proteome</keyword>
<evidence type="ECO:0000313" key="4">
    <source>
        <dbReference type="Proteomes" id="UP000235584"/>
    </source>
</evidence>
<sequence length="401" mass="44676">MTFTLSSNMHTKILFFILSFLTLQNTYANTCKSLNNDPLFKELLSDLKNQNVSCDGIKTHLSFDDGPNEKTSGLILDELNKRNIKATFFITTTNLLPGTPGLKEKQAILARELATGHTVASHGHEHNAYDMRITSSQEAGYTNAQRQEQIKKSMQLLDGATNGQFSGQEFRLFRFPYGRGAMPSQKEIEEMERTKKMVFSGDTYAEKLKEYRRMSPALQQIGEHGFSHIGWNHDSNDSSLPFTMPAENVFKSYVLNNLKNMCSPSVKTKISLFHDIKEVNTRAIPLIADLGQCLGVDFISPKEMMSTATLTNNDVVIKSKAIAQAPVQMADDLGKLINQLSNPGKQCAGAAIEKKVHAQAEKGCYSKYLNKTFGNCEGESSKCFEGKWYGADDPFIMLNCS</sequence>
<dbReference type="KEGG" id="bsto:C0V70_15265"/>
<feature type="chain" id="PRO_5014901418" description="NodB homology domain-containing protein" evidence="1">
    <location>
        <begin position="29"/>
        <end position="401"/>
    </location>
</feature>
<dbReference type="GO" id="GO:0016810">
    <property type="term" value="F:hydrolase activity, acting on carbon-nitrogen (but not peptide) bonds"/>
    <property type="evidence" value="ECO:0007669"/>
    <property type="project" value="InterPro"/>
</dbReference>
<dbReference type="PANTHER" id="PTHR10587">
    <property type="entry name" value="GLYCOSYL TRANSFERASE-RELATED"/>
    <property type="match status" value="1"/>
</dbReference>
<dbReference type="Pfam" id="PF01522">
    <property type="entry name" value="Polysacc_deac_1"/>
    <property type="match status" value="1"/>
</dbReference>
<evidence type="ECO:0000259" key="2">
    <source>
        <dbReference type="PROSITE" id="PS51677"/>
    </source>
</evidence>
<gene>
    <name evidence="3" type="ORF">C0V70_15265</name>
</gene>
<dbReference type="CDD" id="cd10917">
    <property type="entry name" value="CE4_NodB_like_6s_7s"/>
    <property type="match status" value="1"/>
</dbReference>
<feature type="domain" description="NodB homology" evidence="2">
    <location>
        <begin position="57"/>
        <end position="299"/>
    </location>
</feature>
<dbReference type="Gene3D" id="3.20.20.370">
    <property type="entry name" value="Glycoside hydrolase/deacetylase"/>
    <property type="match status" value="1"/>
</dbReference>
<evidence type="ECO:0000313" key="3">
    <source>
        <dbReference type="EMBL" id="AUN99442.1"/>
    </source>
</evidence>
<dbReference type="GO" id="GO:0005975">
    <property type="term" value="P:carbohydrate metabolic process"/>
    <property type="evidence" value="ECO:0007669"/>
    <property type="project" value="InterPro"/>
</dbReference>
<dbReference type="InterPro" id="IPR050248">
    <property type="entry name" value="Polysacc_deacetylase_ArnD"/>
</dbReference>
<dbReference type="EMBL" id="CP025704">
    <property type="protein sequence ID" value="AUN99442.1"/>
    <property type="molecule type" value="Genomic_DNA"/>
</dbReference>
<dbReference type="Proteomes" id="UP000235584">
    <property type="component" value="Chromosome"/>
</dbReference>
<evidence type="ECO:0000256" key="1">
    <source>
        <dbReference type="SAM" id="SignalP"/>
    </source>
</evidence>
<reference evidence="3 4" key="1">
    <citation type="submission" date="2018-01" db="EMBL/GenBank/DDBJ databases">
        <title>Complete genome sequence of Bacteriovorax stolpii DSM12778.</title>
        <authorList>
            <person name="Tang B."/>
            <person name="Chang J."/>
        </authorList>
    </citation>
    <scope>NUCLEOTIDE SEQUENCE [LARGE SCALE GENOMIC DNA]</scope>
    <source>
        <strain evidence="3 4">DSM 12778</strain>
    </source>
</reference>
<dbReference type="PROSITE" id="PS51677">
    <property type="entry name" value="NODB"/>
    <property type="match status" value="1"/>
</dbReference>
<keyword evidence="1" id="KW-0732">Signal</keyword>
<organism evidence="3 4">
    <name type="scientific">Bacteriovorax stolpii</name>
    <name type="common">Bdellovibrio stolpii</name>
    <dbReference type="NCBI Taxonomy" id="960"/>
    <lineage>
        <taxon>Bacteria</taxon>
        <taxon>Pseudomonadati</taxon>
        <taxon>Bdellovibrionota</taxon>
        <taxon>Bacteriovoracia</taxon>
        <taxon>Bacteriovoracales</taxon>
        <taxon>Bacteriovoracaceae</taxon>
        <taxon>Bacteriovorax</taxon>
    </lineage>
</organism>
<dbReference type="PANTHER" id="PTHR10587:SF125">
    <property type="entry name" value="POLYSACCHARIDE DEACETYLASE YHEN-RELATED"/>
    <property type="match status" value="1"/>
</dbReference>